<dbReference type="InterPro" id="IPR003594">
    <property type="entry name" value="HATPase_dom"/>
</dbReference>
<dbReference type="PANTHER" id="PTHR43065">
    <property type="entry name" value="SENSOR HISTIDINE KINASE"/>
    <property type="match status" value="1"/>
</dbReference>
<dbReference type="GO" id="GO:0000155">
    <property type="term" value="F:phosphorelay sensor kinase activity"/>
    <property type="evidence" value="ECO:0007669"/>
    <property type="project" value="InterPro"/>
</dbReference>
<dbReference type="InterPro" id="IPR000014">
    <property type="entry name" value="PAS"/>
</dbReference>
<dbReference type="GO" id="GO:0006355">
    <property type="term" value="P:regulation of DNA-templated transcription"/>
    <property type="evidence" value="ECO:0007669"/>
    <property type="project" value="InterPro"/>
</dbReference>
<dbReference type="AlphaFoldDB" id="A0A4Y9EQC6"/>
<dbReference type="SUPFAM" id="SSF47384">
    <property type="entry name" value="Homodimeric domain of signal transducing histidine kinase"/>
    <property type="match status" value="1"/>
</dbReference>
<dbReference type="InterPro" id="IPR000700">
    <property type="entry name" value="PAS-assoc_C"/>
</dbReference>
<evidence type="ECO:0000256" key="9">
    <source>
        <dbReference type="ARBA" id="ARBA00059827"/>
    </source>
</evidence>
<dbReference type="InterPro" id="IPR003661">
    <property type="entry name" value="HisK_dim/P_dom"/>
</dbReference>
<comment type="function">
    <text evidence="9">Putative oxygen sensor; modulates the activity of FixJ, a transcriptional activator of nitrogen fixation fixK gene. FixL probably acts as a kinase that phosphorylates FixJ.</text>
</comment>
<protein>
    <recommendedName>
        <fullName evidence="10">Sensor protein FixL</fullName>
        <ecNumber evidence="2">2.7.13.3</ecNumber>
    </recommendedName>
</protein>
<dbReference type="InterPro" id="IPR013767">
    <property type="entry name" value="PAS_fold"/>
</dbReference>
<evidence type="ECO:0000313" key="14">
    <source>
        <dbReference type="EMBL" id="TFU03854.1"/>
    </source>
</evidence>
<evidence type="ECO:0000256" key="1">
    <source>
        <dbReference type="ARBA" id="ARBA00000085"/>
    </source>
</evidence>
<evidence type="ECO:0000259" key="12">
    <source>
        <dbReference type="PROSITE" id="PS50112"/>
    </source>
</evidence>
<evidence type="ECO:0000256" key="6">
    <source>
        <dbReference type="ARBA" id="ARBA00022777"/>
    </source>
</evidence>
<evidence type="ECO:0000256" key="10">
    <source>
        <dbReference type="ARBA" id="ARBA00070616"/>
    </source>
</evidence>
<proteinExistence type="predicted"/>
<dbReference type="Gene3D" id="6.10.250.2580">
    <property type="match status" value="1"/>
</dbReference>
<dbReference type="SMART" id="SM00388">
    <property type="entry name" value="HisKA"/>
    <property type="match status" value="1"/>
</dbReference>
<comment type="catalytic activity">
    <reaction evidence="1">
        <text>ATP + protein L-histidine = ADP + protein N-phospho-L-histidine.</text>
        <dbReference type="EC" id="2.7.13.3"/>
    </reaction>
</comment>
<accession>A0A4Y9EQC6</accession>
<dbReference type="PROSITE" id="PS50113">
    <property type="entry name" value="PAC"/>
    <property type="match status" value="1"/>
</dbReference>
<dbReference type="Gene3D" id="3.30.565.10">
    <property type="entry name" value="Histidine kinase-like ATPase, C-terminal domain"/>
    <property type="match status" value="1"/>
</dbReference>
<dbReference type="NCBIfam" id="TIGR00229">
    <property type="entry name" value="sensory_box"/>
    <property type="match status" value="1"/>
</dbReference>
<evidence type="ECO:0000256" key="8">
    <source>
        <dbReference type="ARBA" id="ARBA00023012"/>
    </source>
</evidence>
<dbReference type="Proteomes" id="UP000297737">
    <property type="component" value="Unassembled WGS sequence"/>
</dbReference>
<dbReference type="SUPFAM" id="SSF55785">
    <property type="entry name" value="PYP-like sensor domain (PAS domain)"/>
    <property type="match status" value="1"/>
</dbReference>
<dbReference type="OrthoDB" id="9789238at2"/>
<evidence type="ECO:0000259" key="13">
    <source>
        <dbReference type="PROSITE" id="PS50113"/>
    </source>
</evidence>
<keyword evidence="3" id="KW-0597">Phosphoprotein</keyword>
<dbReference type="EC" id="2.7.13.3" evidence="2"/>
<keyword evidence="4" id="KW-0808">Transferase</keyword>
<dbReference type="InterPro" id="IPR005467">
    <property type="entry name" value="His_kinase_dom"/>
</dbReference>
<evidence type="ECO:0000256" key="5">
    <source>
        <dbReference type="ARBA" id="ARBA00022741"/>
    </source>
</evidence>
<feature type="domain" description="PAC" evidence="13">
    <location>
        <begin position="62"/>
        <end position="113"/>
    </location>
</feature>
<dbReference type="PANTHER" id="PTHR43065:SF46">
    <property type="entry name" value="C4-DICARBOXYLATE TRANSPORT SENSOR PROTEIN DCTB"/>
    <property type="match status" value="1"/>
</dbReference>
<comment type="caution">
    <text evidence="14">The sequence shown here is derived from an EMBL/GenBank/DDBJ whole genome shotgun (WGS) entry which is preliminary data.</text>
</comment>
<feature type="domain" description="PAS" evidence="12">
    <location>
        <begin position="1"/>
        <end position="56"/>
    </location>
</feature>
<keyword evidence="5" id="KW-0547">Nucleotide-binding</keyword>
<dbReference type="InterPro" id="IPR004358">
    <property type="entry name" value="Sig_transdc_His_kin-like_C"/>
</dbReference>
<dbReference type="InterPro" id="IPR036890">
    <property type="entry name" value="HATPase_C_sf"/>
</dbReference>
<dbReference type="Pfam" id="PF00989">
    <property type="entry name" value="PAS"/>
    <property type="match status" value="1"/>
</dbReference>
<evidence type="ECO:0000256" key="7">
    <source>
        <dbReference type="ARBA" id="ARBA00022840"/>
    </source>
</evidence>
<keyword evidence="6 14" id="KW-0418">Kinase</keyword>
<name>A0A4Y9EQC6_9SPHN</name>
<dbReference type="Gene3D" id="1.10.287.130">
    <property type="match status" value="1"/>
</dbReference>
<evidence type="ECO:0000256" key="2">
    <source>
        <dbReference type="ARBA" id="ARBA00012438"/>
    </source>
</evidence>
<feature type="domain" description="Histidine kinase" evidence="11">
    <location>
        <begin position="133"/>
        <end position="353"/>
    </location>
</feature>
<dbReference type="CDD" id="cd00082">
    <property type="entry name" value="HisKA"/>
    <property type="match status" value="1"/>
</dbReference>
<dbReference type="Pfam" id="PF00512">
    <property type="entry name" value="HisKA"/>
    <property type="match status" value="1"/>
</dbReference>
<dbReference type="EMBL" id="SIHO01000002">
    <property type="protein sequence ID" value="TFU03854.1"/>
    <property type="molecule type" value="Genomic_DNA"/>
</dbReference>
<gene>
    <name evidence="14" type="ORF">EUV02_07790</name>
</gene>
<keyword evidence="8" id="KW-0902">Two-component regulatory system</keyword>
<dbReference type="GO" id="GO:0005524">
    <property type="term" value="F:ATP binding"/>
    <property type="evidence" value="ECO:0007669"/>
    <property type="project" value="UniProtKB-KW"/>
</dbReference>
<dbReference type="InterPro" id="IPR036097">
    <property type="entry name" value="HisK_dim/P_sf"/>
</dbReference>
<dbReference type="FunFam" id="3.30.450.20:FF:000060">
    <property type="entry name" value="Sensor protein FixL"/>
    <property type="match status" value="1"/>
</dbReference>
<reference evidence="14 15" key="1">
    <citation type="submission" date="2019-02" db="EMBL/GenBank/DDBJ databases">
        <title>Polymorphobacter sp. isolated from the lake at the Tibet of China.</title>
        <authorList>
            <person name="Li A."/>
        </authorList>
    </citation>
    <scope>NUCLEOTIDE SEQUENCE [LARGE SCALE GENOMIC DNA]</scope>
    <source>
        <strain evidence="14 15">DJ1R-1</strain>
    </source>
</reference>
<evidence type="ECO:0000256" key="4">
    <source>
        <dbReference type="ARBA" id="ARBA00022679"/>
    </source>
</evidence>
<keyword evidence="7" id="KW-0067">ATP-binding</keyword>
<dbReference type="PROSITE" id="PS50109">
    <property type="entry name" value="HIS_KIN"/>
    <property type="match status" value="1"/>
</dbReference>
<dbReference type="SMART" id="SM00387">
    <property type="entry name" value="HATPase_c"/>
    <property type="match status" value="1"/>
</dbReference>
<organism evidence="14 15">
    <name type="scientific">Glacieibacterium arshaanense</name>
    <dbReference type="NCBI Taxonomy" id="2511025"/>
    <lineage>
        <taxon>Bacteria</taxon>
        <taxon>Pseudomonadati</taxon>
        <taxon>Pseudomonadota</taxon>
        <taxon>Alphaproteobacteria</taxon>
        <taxon>Sphingomonadales</taxon>
        <taxon>Sphingosinicellaceae</taxon>
        <taxon>Glacieibacterium</taxon>
    </lineage>
</organism>
<dbReference type="SUPFAM" id="SSF55874">
    <property type="entry name" value="ATPase domain of HSP90 chaperone/DNA topoisomerase II/histidine kinase"/>
    <property type="match status" value="1"/>
</dbReference>
<dbReference type="PRINTS" id="PR00344">
    <property type="entry name" value="BCTRLSENSOR"/>
</dbReference>
<dbReference type="Pfam" id="PF02518">
    <property type="entry name" value="HATPase_c"/>
    <property type="match status" value="1"/>
</dbReference>
<evidence type="ECO:0000256" key="3">
    <source>
        <dbReference type="ARBA" id="ARBA00022553"/>
    </source>
</evidence>
<dbReference type="InterPro" id="IPR035965">
    <property type="entry name" value="PAS-like_dom_sf"/>
</dbReference>
<sequence length="360" mass="38562">MVVIDAAGHILSFSAAAERLFGYSEAEVRGRNVDLLMPSPDREKHDAYMARYLESGVPRIIGIGRVLIARHRDGSTFPIELSIGEAATPEGRVFTGFVRDLTERQAAARRLQDLQAELSRISRISAMGSLAAALAHELNQPLTAIANYLEAARDLIAQPGAKTSDAAIQALIHEAVTEAAGQSIRAGQIVRRLREFIARGESEKRIEPLGKLVAEAQALALIGNGNGEVDIQVDFGSAPVSVLVDRIQIQQVLFNLLRNAIEAGGNTPRKRIRITAQPCEGEMVELVVEDDGSGPGAEAARHLFEPFQSSKAEGMGLGLSICRTIVEAHGGRIWYQPGDNGGSAFHFTLMAGALEGSDGN</sequence>
<dbReference type="CDD" id="cd00130">
    <property type="entry name" value="PAS"/>
    <property type="match status" value="1"/>
</dbReference>
<dbReference type="PROSITE" id="PS50112">
    <property type="entry name" value="PAS"/>
    <property type="match status" value="1"/>
</dbReference>
<evidence type="ECO:0000259" key="11">
    <source>
        <dbReference type="PROSITE" id="PS50109"/>
    </source>
</evidence>
<evidence type="ECO:0000313" key="15">
    <source>
        <dbReference type="Proteomes" id="UP000297737"/>
    </source>
</evidence>
<dbReference type="Gene3D" id="3.30.450.20">
    <property type="entry name" value="PAS domain"/>
    <property type="match status" value="1"/>
</dbReference>
<keyword evidence="15" id="KW-1185">Reference proteome</keyword>